<evidence type="ECO:0000256" key="1">
    <source>
        <dbReference type="PROSITE-ProRule" id="PRU00510"/>
    </source>
</evidence>
<accession>A0ABT6H0D5</accession>
<dbReference type="PANTHER" id="PTHR33823">
    <property type="entry name" value="RNA POLYMERASE-BINDING TRANSCRIPTION FACTOR DKSA-RELATED"/>
    <property type="match status" value="1"/>
</dbReference>
<dbReference type="PANTHER" id="PTHR33823:SF5">
    <property type="entry name" value="DNAK SUPPRESSOR PROTEIN"/>
    <property type="match status" value="1"/>
</dbReference>
<dbReference type="Gene3D" id="1.20.120.910">
    <property type="entry name" value="DksA, coiled-coil domain"/>
    <property type="match status" value="1"/>
</dbReference>
<dbReference type="PROSITE" id="PS51128">
    <property type="entry name" value="ZF_DKSA_2"/>
    <property type="match status" value="1"/>
</dbReference>
<evidence type="ECO:0000313" key="2">
    <source>
        <dbReference type="EMBL" id="MDG5752529.1"/>
    </source>
</evidence>
<evidence type="ECO:0000313" key="3">
    <source>
        <dbReference type="Proteomes" id="UP001218246"/>
    </source>
</evidence>
<gene>
    <name evidence="2" type="ORF">P6P90_00750</name>
</gene>
<feature type="zinc finger region" description="dksA C4-type" evidence="1">
    <location>
        <begin position="78"/>
        <end position="102"/>
    </location>
</feature>
<protein>
    <submittedName>
        <fullName evidence="2">Molecular chaperone DnaK</fullName>
    </submittedName>
</protein>
<organism evidence="2 3">
    <name type="scientific">Ectobacillus antri</name>
    <dbReference type="NCBI Taxonomy" id="2486280"/>
    <lineage>
        <taxon>Bacteria</taxon>
        <taxon>Bacillati</taxon>
        <taxon>Bacillota</taxon>
        <taxon>Bacilli</taxon>
        <taxon>Bacillales</taxon>
        <taxon>Bacillaceae</taxon>
        <taxon>Ectobacillus</taxon>
    </lineage>
</organism>
<keyword evidence="3" id="KW-1185">Reference proteome</keyword>
<dbReference type="EMBL" id="JARULN010000001">
    <property type="protein sequence ID" value="MDG5752529.1"/>
    <property type="molecule type" value="Genomic_DNA"/>
</dbReference>
<reference evidence="2 3" key="1">
    <citation type="submission" date="2023-04" db="EMBL/GenBank/DDBJ databases">
        <title>Ectobacillus antri isolated from activated sludge.</title>
        <authorList>
            <person name="Yan P."/>
            <person name="Liu X."/>
        </authorList>
    </citation>
    <scope>NUCLEOTIDE SEQUENCE [LARGE SCALE GENOMIC DNA]</scope>
    <source>
        <strain evidence="2 3">C18H</strain>
    </source>
</reference>
<proteinExistence type="predicted"/>
<comment type="caution">
    <text evidence="2">The sequence shown here is derived from an EMBL/GenBank/DDBJ whole genome shotgun (WGS) entry which is preliminary data.</text>
</comment>
<name>A0ABT6H0D5_9BACI</name>
<dbReference type="RefSeq" id="WP_124563599.1">
    <property type="nucleotide sequence ID" value="NZ_JARRRY010000001.1"/>
</dbReference>
<dbReference type="Proteomes" id="UP001218246">
    <property type="component" value="Unassembled WGS sequence"/>
</dbReference>
<sequence length="109" mass="12939">MNAAYDDIRKELELIREELRSRLQKEKASYYIEVSEELFSVVREEERKKKTVLHHIQADLKDVEHALAKMDLGIYGICEDTHNIISIEQLHIMPTARTIYEFSYERLTV</sequence>